<reference evidence="1 2" key="1">
    <citation type="submission" date="2018-06" db="EMBL/GenBank/DDBJ databases">
        <title>Genomic Encyclopedia of Type Strains, Phase IV (KMG-IV): sequencing the most valuable type-strain genomes for metagenomic binning, comparative biology and taxonomic classification.</title>
        <authorList>
            <person name="Goeker M."/>
        </authorList>
    </citation>
    <scope>NUCLEOTIDE SEQUENCE [LARGE SCALE GENOMIC DNA]</scope>
    <source>
        <strain evidence="1 2">DSM 18048</strain>
    </source>
</reference>
<dbReference type="SUPFAM" id="SSF51445">
    <property type="entry name" value="(Trans)glycosidases"/>
    <property type="match status" value="1"/>
</dbReference>
<dbReference type="OrthoDB" id="9816564at2"/>
<dbReference type="InterPro" id="IPR017853">
    <property type="entry name" value="GH"/>
</dbReference>
<name>A0A318S1T2_9DEIO</name>
<comment type="caution">
    <text evidence="1">The sequence shown here is derived from an EMBL/GenBank/DDBJ whole genome shotgun (WGS) entry which is preliminary data.</text>
</comment>
<proteinExistence type="predicted"/>
<dbReference type="AlphaFoldDB" id="A0A318S1T2"/>
<sequence length="382" mass="43536">MRRSLFGSFFLGGFECSSHRLRSGRRLDLVASTRHDAFARQDYERLREVGVRAARDGLRWHLVEARPGTYDFSSFLPMHRAAREVGVEVIWDLFHYGWPDDLDLFSAEFPDRFAGFARAFAELLKAEGDLAPLVTPINEISWFAFVGGHSAYLNPFASFRSPELKRQLVLAAVAAMREIRAVLPAARFVHTEPLINIVGDPARPHEHEIARWHHANQFEALDMLAGRVAPELGGDESFLDIVGLNYYPYNQWIHREGGPPEVNLFSGDELHRPLHTLLRDVHERFRRPLFLAETGCEGDERPAWLAHVCDEVEIARSIGVDVGGVCWYPILNHPGWDDDRHCHNGLWNYADEGGERERFEPLAAELARQVRRFEPEADLAAD</sequence>
<evidence type="ECO:0000313" key="1">
    <source>
        <dbReference type="EMBL" id="PYE51886.1"/>
    </source>
</evidence>
<keyword evidence="2" id="KW-1185">Reference proteome</keyword>
<dbReference type="EMBL" id="QJSX01000014">
    <property type="protein sequence ID" value="PYE51886.1"/>
    <property type="molecule type" value="Genomic_DNA"/>
</dbReference>
<accession>A0A318S1T2</accession>
<evidence type="ECO:0008006" key="3">
    <source>
        <dbReference type="Google" id="ProtNLM"/>
    </source>
</evidence>
<organism evidence="1 2">
    <name type="scientific">Deinococcus yavapaiensis KR-236</name>
    <dbReference type="NCBI Taxonomy" id="694435"/>
    <lineage>
        <taxon>Bacteria</taxon>
        <taxon>Thermotogati</taxon>
        <taxon>Deinococcota</taxon>
        <taxon>Deinococci</taxon>
        <taxon>Deinococcales</taxon>
        <taxon>Deinococcaceae</taxon>
        <taxon>Deinococcus</taxon>
    </lineage>
</organism>
<dbReference type="Proteomes" id="UP000248326">
    <property type="component" value="Unassembled WGS sequence"/>
</dbReference>
<evidence type="ECO:0000313" key="2">
    <source>
        <dbReference type="Proteomes" id="UP000248326"/>
    </source>
</evidence>
<protein>
    <recommendedName>
        <fullName evidence="3">Beta-glucosidase/6-phospho-beta-glucosidase/beta-galactosidase</fullName>
    </recommendedName>
</protein>
<dbReference type="RefSeq" id="WP_110887913.1">
    <property type="nucleotide sequence ID" value="NZ_QJSX01000014.1"/>
</dbReference>
<dbReference type="Gene3D" id="3.20.20.80">
    <property type="entry name" value="Glycosidases"/>
    <property type="match status" value="1"/>
</dbReference>
<gene>
    <name evidence="1" type="ORF">DES52_11487</name>
</gene>